<dbReference type="CDD" id="cd16432">
    <property type="entry name" value="CheB_Rec"/>
    <property type="match status" value="1"/>
</dbReference>
<dbReference type="PANTHER" id="PTHR42872">
    <property type="entry name" value="PROTEIN-GLUTAMATE METHYLESTERASE/PROTEIN-GLUTAMINE GLUTAMINASE"/>
    <property type="match status" value="1"/>
</dbReference>
<feature type="active site" evidence="4 5">
    <location>
        <position position="331"/>
    </location>
</feature>
<comment type="catalytic activity">
    <reaction evidence="4">
        <text>L-glutaminyl-[protein] + H2O = L-glutamyl-[protein] + NH4(+)</text>
        <dbReference type="Rhea" id="RHEA:16441"/>
        <dbReference type="Rhea" id="RHEA-COMP:10207"/>
        <dbReference type="Rhea" id="RHEA-COMP:10208"/>
        <dbReference type="ChEBI" id="CHEBI:15377"/>
        <dbReference type="ChEBI" id="CHEBI:28938"/>
        <dbReference type="ChEBI" id="CHEBI:29973"/>
        <dbReference type="ChEBI" id="CHEBI:30011"/>
        <dbReference type="EC" id="3.5.1.44"/>
    </reaction>
</comment>
<evidence type="ECO:0000313" key="9">
    <source>
        <dbReference type="EMBL" id="TCT07962.1"/>
    </source>
</evidence>
<dbReference type="InterPro" id="IPR008248">
    <property type="entry name" value="CheB-like"/>
</dbReference>
<dbReference type="Proteomes" id="UP000294664">
    <property type="component" value="Unassembled WGS sequence"/>
</dbReference>
<dbReference type="NCBIfam" id="NF001965">
    <property type="entry name" value="PRK00742.1"/>
    <property type="match status" value="1"/>
</dbReference>
<organism evidence="9 10">
    <name type="scientific">Aquabacter spiritensis</name>
    <dbReference type="NCBI Taxonomy" id="933073"/>
    <lineage>
        <taxon>Bacteria</taxon>
        <taxon>Pseudomonadati</taxon>
        <taxon>Pseudomonadota</taxon>
        <taxon>Alphaproteobacteria</taxon>
        <taxon>Hyphomicrobiales</taxon>
        <taxon>Xanthobacteraceae</taxon>
        <taxon>Aquabacter</taxon>
    </lineage>
</organism>
<dbReference type="EMBL" id="SMAI01000001">
    <property type="protein sequence ID" value="TCT07962.1"/>
    <property type="molecule type" value="Genomic_DNA"/>
</dbReference>
<dbReference type="Pfam" id="PF01339">
    <property type="entry name" value="CheB_methylest"/>
    <property type="match status" value="1"/>
</dbReference>
<feature type="active site" evidence="4 5">
    <location>
        <position position="207"/>
    </location>
</feature>
<evidence type="ECO:0000259" key="8">
    <source>
        <dbReference type="PROSITE" id="PS50122"/>
    </source>
</evidence>
<accession>A0A4R3M4K2</accession>
<dbReference type="AlphaFoldDB" id="A0A4R3M4K2"/>
<dbReference type="InterPro" id="IPR000673">
    <property type="entry name" value="Sig_transdc_resp-reg_Me-estase"/>
</dbReference>
<feature type="domain" description="CheB-type methylesterase" evidence="8">
    <location>
        <begin position="193"/>
        <end position="389"/>
    </location>
</feature>
<evidence type="ECO:0000313" key="10">
    <source>
        <dbReference type="Proteomes" id="UP000294664"/>
    </source>
</evidence>
<dbReference type="PANTHER" id="PTHR42872:SF3">
    <property type="entry name" value="PROTEIN-GLUTAMATE METHYLESTERASE_PROTEIN-GLUTAMINE GLUTAMINASE 1"/>
    <property type="match status" value="1"/>
</dbReference>
<evidence type="ECO:0000256" key="6">
    <source>
        <dbReference type="PROSITE-ProRule" id="PRU00169"/>
    </source>
</evidence>
<dbReference type="RefSeq" id="WP_207915867.1">
    <property type="nucleotide sequence ID" value="NZ_SMAI01000001.1"/>
</dbReference>
<protein>
    <recommendedName>
        <fullName evidence="4">Protein-glutamate methylesterase/protein-glutamine glutaminase</fullName>
        <ecNumber evidence="4">3.1.1.61</ecNumber>
        <ecNumber evidence="4">3.5.1.44</ecNumber>
    </recommendedName>
</protein>
<comment type="catalytic activity">
    <reaction evidence="3 4">
        <text>[protein]-L-glutamate 5-O-methyl ester + H2O = L-glutamyl-[protein] + methanol + H(+)</text>
        <dbReference type="Rhea" id="RHEA:23236"/>
        <dbReference type="Rhea" id="RHEA-COMP:10208"/>
        <dbReference type="Rhea" id="RHEA-COMP:10311"/>
        <dbReference type="ChEBI" id="CHEBI:15377"/>
        <dbReference type="ChEBI" id="CHEBI:15378"/>
        <dbReference type="ChEBI" id="CHEBI:17790"/>
        <dbReference type="ChEBI" id="CHEBI:29973"/>
        <dbReference type="ChEBI" id="CHEBI:82795"/>
        <dbReference type="EC" id="3.1.1.61"/>
    </reaction>
</comment>
<dbReference type="Gene3D" id="3.40.50.2300">
    <property type="match status" value="1"/>
</dbReference>
<dbReference type="Pfam" id="PF00072">
    <property type="entry name" value="Response_reg"/>
    <property type="match status" value="1"/>
</dbReference>
<dbReference type="PIRSF" id="PIRSF000876">
    <property type="entry name" value="RR_chemtxs_CheB"/>
    <property type="match status" value="1"/>
</dbReference>
<evidence type="ECO:0000256" key="4">
    <source>
        <dbReference type="HAMAP-Rule" id="MF_00099"/>
    </source>
</evidence>
<feature type="modified residue" description="4-aspartylphosphate" evidence="4 6">
    <location>
        <position position="70"/>
    </location>
</feature>
<dbReference type="PROSITE" id="PS50122">
    <property type="entry name" value="CHEB"/>
    <property type="match status" value="1"/>
</dbReference>
<feature type="active site" evidence="4 5">
    <location>
        <position position="235"/>
    </location>
</feature>
<name>A0A4R3M4K2_9HYPH</name>
<comment type="function">
    <text evidence="4">Involved in chemotaxis. Part of a chemotaxis signal transduction system that modulates chemotaxis in response to various stimuli. Catalyzes the demethylation of specific methylglutamate residues introduced into the chemoreceptors (methyl-accepting chemotaxis proteins or MCP) by CheR. Also mediates the irreversible deamidation of specific glutamine residues to glutamic acid.</text>
</comment>
<gene>
    <name evidence="4" type="primary">cheB</name>
    <name evidence="9" type="ORF">EDC64_101481</name>
</gene>
<dbReference type="InterPro" id="IPR001789">
    <property type="entry name" value="Sig_transdc_resp-reg_receiver"/>
</dbReference>
<dbReference type="SMART" id="SM00448">
    <property type="entry name" value="REC"/>
    <property type="match status" value="1"/>
</dbReference>
<dbReference type="SUPFAM" id="SSF52172">
    <property type="entry name" value="CheY-like"/>
    <property type="match status" value="1"/>
</dbReference>
<dbReference type="HAMAP" id="MF_00099">
    <property type="entry name" value="CheB_chemtxs"/>
    <property type="match status" value="1"/>
</dbReference>
<keyword evidence="10" id="KW-1185">Reference proteome</keyword>
<dbReference type="EC" id="3.1.1.61" evidence="4"/>
<evidence type="ECO:0000259" key="7">
    <source>
        <dbReference type="PROSITE" id="PS50110"/>
    </source>
</evidence>
<dbReference type="CDD" id="cd17541">
    <property type="entry name" value="REC_CheB-like"/>
    <property type="match status" value="1"/>
</dbReference>
<dbReference type="Gene3D" id="3.40.50.180">
    <property type="entry name" value="Methylesterase CheB, C-terminal domain"/>
    <property type="match status" value="1"/>
</dbReference>
<keyword evidence="4" id="KW-0963">Cytoplasm</keyword>
<comment type="caution">
    <text evidence="9">The sequence shown here is derived from an EMBL/GenBank/DDBJ whole genome shotgun (WGS) entry which is preliminary data.</text>
</comment>
<reference evidence="9 10" key="1">
    <citation type="submission" date="2019-03" db="EMBL/GenBank/DDBJ databases">
        <title>Genomic Encyclopedia of Type Strains, Phase IV (KMG-IV): sequencing the most valuable type-strain genomes for metagenomic binning, comparative biology and taxonomic classification.</title>
        <authorList>
            <person name="Goeker M."/>
        </authorList>
    </citation>
    <scope>NUCLEOTIDE SEQUENCE [LARGE SCALE GENOMIC DNA]</scope>
    <source>
        <strain evidence="9 10">DSM 9035</strain>
    </source>
</reference>
<keyword evidence="4 6" id="KW-0597">Phosphoprotein</keyword>
<evidence type="ECO:0000256" key="3">
    <source>
        <dbReference type="ARBA" id="ARBA00048267"/>
    </source>
</evidence>
<dbReference type="InterPro" id="IPR035909">
    <property type="entry name" value="CheB_C"/>
</dbReference>
<sequence>MNRAPLPSDPPEAAPPIRVMVVDDSVMVRGLVVRWLTDAGSDLQVVASHANGRLATDDVQKTQPDVVVLDLEMPGMDGLTALPLFLERRPGVAVLVASALTRRGAEVSLKALTLGAADYLPKPDASQGPAAAEAFKRELVTKVRSLGARRRNRGSMPRPPIGQVAPAPVAERAVAAQPAPAIRKVRPDEKLRPYSMTPPTILAIGSSTGGPQALTRVFTDIGPAIGNVPVVIVQHMPATFTAILAEHMARASGRPAREGTDGEPLLPGHIYVAPGGFHMLVARSGKEVVLRINDGPPENFCKPAVDPLFRSVSEVFGAGTLAAVLTGMGSDGAIGARLISAAGGSVIAQDEESSVVWGMPGAVVAAGACADILPIGDIGRKITRILTGGRA</sequence>
<dbReference type="GO" id="GO:0005737">
    <property type="term" value="C:cytoplasm"/>
    <property type="evidence" value="ECO:0007669"/>
    <property type="project" value="UniProtKB-SubCell"/>
</dbReference>
<feature type="domain" description="Response regulatory" evidence="7">
    <location>
        <begin position="18"/>
        <end position="137"/>
    </location>
</feature>
<comment type="PTM">
    <text evidence="4">Phosphorylated by CheA. Phosphorylation of the N-terminal regulatory domain activates the methylesterase activity.</text>
</comment>
<dbReference type="EC" id="3.5.1.44" evidence="4"/>
<dbReference type="GO" id="GO:0050568">
    <property type="term" value="F:protein-glutamine glutaminase activity"/>
    <property type="evidence" value="ECO:0007669"/>
    <property type="project" value="UniProtKB-UniRule"/>
</dbReference>
<keyword evidence="2 4" id="KW-0378">Hydrolase</keyword>
<dbReference type="PROSITE" id="PS50110">
    <property type="entry name" value="RESPONSE_REGULATORY"/>
    <property type="match status" value="1"/>
</dbReference>
<dbReference type="SUPFAM" id="SSF52738">
    <property type="entry name" value="Methylesterase CheB, C-terminal domain"/>
    <property type="match status" value="1"/>
</dbReference>
<evidence type="ECO:0000256" key="1">
    <source>
        <dbReference type="ARBA" id="ARBA00022500"/>
    </source>
</evidence>
<dbReference type="GO" id="GO:0006935">
    <property type="term" value="P:chemotaxis"/>
    <property type="evidence" value="ECO:0007669"/>
    <property type="project" value="UniProtKB-UniRule"/>
</dbReference>
<evidence type="ECO:0000256" key="2">
    <source>
        <dbReference type="ARBA" id="ARBA00022801"/>
    </source>
</evidence>
<comment type="domain">
    <text evidence="4">Contains a C-terminal catalytic domain, and an N-terminal region which modulates catalytic activity.</text>
</comment>
<dbReference type="InterPro" id="IPR011006">
    <property type="entry name" value="CheY-like_superfamily"/>
</dbReference>
<comment type="subcellular location">
    <subcellularLocation>
        <location evidence="4">Cytoplasm</location>
    </subcellularLocation>
</comment>
<dbReference type="GO" id="GO:0008984">
    <property type="term" value="F:protein-glutamate methylesterase activity"/>
    <property type="evidence" value="ECO:0007669"/>
    <property type="project" value="UniProtKB-UniRule"/>
</dbReference>
<proteinExistence type="inferred from homology"/>
<evidence type="ECO:0000256" key="5">
    <source>
        <dbReference type="PROSITE-ProRule" id="PRU00050"/>
    </source>
</evidence>
<comment type="similarity">
    <text evidence="4">Belongs to the CheB family.</text>
</comment>
<dbReference type="GO" id="GO:0000156">
    <property type="term" value="F:phosphorelay response regulator activity"/>
    <property type="evidence" value="ECO:0007669"/>
    <property type="project" value="InterPro"/>
</dbReference>
<keyword evidence="1 4" id="KW-0145">Chemotaxis</keyword>